<dbReference type="EMBL" id="CBTJ020000033">
    <property type="protein sequence ID" value="CDI02293.1"/>
    <property type="molecule type" value="Genomic_DNA"/>
</dbReference>
<protein>
    <submittedName>
        <fullName evidence="3">Predicted hydrolase or acyltransferase</fullName>
    </submittedName>
</protein>
<keyword evidence="3" id="KW-0012">Acyltransferase</keyword>
<dbReference type="STRING" id="1400863.BN873_270089"/>
<evidence type="ECO:0000313" key="4">
    <source>
        <dbReference type="Proteomes" id="UP000035760"/>
    </source>
</evidence>
<keyword evidence="4" id="KW-1185">Reference proteome</keyword>
<evidence type="ECO:0000313" key="3">
    <source>
        <dbReference type="EMBL" id="CDI02293.1"/>
    </source>
</evidence>
<dbReference type="GO" id="GO:0016746">
    <property type="term" value="F:acyltransferase activity"/>
    <property type="evidence" value="ECO:0007669"/>
    <property type="project" value="UniProtKB-KW"/>
</dbReference>
<organism evidence="3 4">
    <name type="scientific">Candidatus Competibacter denitrificans Run_A_D11</name>
    <dbReference type="NCBI Taxonomy" id="1400863"/>
    <lineage>
        <taxon>Bacteria</taxon>
        <taxon>Pseudomonadati</taxon>
        <taxon>Pseudomonadota</taxon>
        <taxon>Gammaproteobacteria</taxon>
        <taxon>Candidatus Competibacteraceae</taxon>
        <taxon>Candidatus Competibacter</taxon>
    </lineage>
</organism>
<sequence>MMSFFDEKPAHLTLADGLQLAYHRSSGALPGVVFLGGFTSDMTGIKACALERWCRKRNRAFLRFDYSGHGASGGKFAEGTIGRWSQDVLAVLDRLTEGPQILVGSSMGAWLMLLTALARPDRIAGLLGLACAVDFTEYLLWERLDETLRERLHRERVIRLPSPYGEPYIIAWDLIEEAKQHRLLDQPKLPITCPVRLIHGMNDTDVPWRISLQVAERLTGSDVRLILLKDGEHTLSREQDLVVLTHTLQDLLEGC</sequence>
<dbReference type="InterPro" id="IPR052382">
    <property type="entry name" value="ABHD10_acyl-thioesterase"/>
</dbReference>
<comment type="caution">
    <text evidence="3">The sequence shown here is derived from an EMBL/GenBank/DDBJ whole genome shotgun (WGS) entry which is preliminary data.</text>
</comment>
<dbReference type="SUPFAM" id="SSF53474">
    <property type="entry name" value="alpha/beta-Hydrolases"/>
    <property type="match status" value="1"/>
</dbReference>
<proteinExistence type="predicted"/>
<keyword evidence="1 3" id="KW-0378">Hydrolase</keyword>
<dbReference type="GO" id="GO:0008474">
    <property type="term" value="F:palmitoyl-(protein) hydrolase activity"/>
    <property type="evidence" value="ECO:0007669"/>
    <property type="project" value="TreeGrafter"/>
</dbReference>
<dbReference type="InterPro" id="IPR029058">
    <property type="entry name" value="AB_hydrolase_fold"/>
</dbReference>
<dbReference type="Gene3D" id="3.40.50.1820">
    <property type="entry name" value="alpha/beta hydrolase"/>
    <property type="match status" value="1"/>
</dbReference>
<dbReference type="Proteomes" id="UP000035760">
    <property type="component" value="Unassembled WGS sequence"/>
</dbReference>
<dbReference type="GO" id="GO:0004553">
    <property type="term" value="F:hydrolase activity, hydrolyzing O-glycosyl compounds"/>
    <property type="evidence" value="ECO:0007669"/>
    <property type="project" value="TreeGrafter"/>
</dbReference>
<dbReference type="PANTHER" id="PTHR16138">
    <property type="entry name" value="MYCOPHENOLIC ACID ACYL-GLUCURONIDE ESTERASE, MITOCHONDRIAL"/>
    <property type="match status" value="1"/>
</dbReference>
<name>W6MCX5_9GAMM</name>
<dbReference type="PANTHER" id="PTHR16138:SF7">
    <property type="entry name" value="PALMITOYL-PROTEIN THIOESTERASE ABHD10, MITOCHONDRIAL"/>
    <property type="match status" value="1"/>
</dbReference>
<evidence type="ECO:0000259" key="2">
    <source>
        <dbReference type="Pfam" id="PF12146"/>
    </source>
</evidence>
<dbReference type="Pfam" id="PF12146">
    <property type="entry name" value="Hydrolase_4"/>
    <property type="match status" value="1"/>
</dbReference>
<reference evidence="3" key="2">
    <citation type="submission" date="2014-03" db="EMBL/GenBank/DDBJ databases">
        <title>Candidatus Competibacter-lineage genomes retrieved from metagenomes reveal functional metabolic diversity.</title>
        <authorList>
            <person name="McIlroy S.J."/>
            <person name="Albertsen M."/>
            <person name="Andresen E.K."/>
            <person name="Saunders A.M."/>
            <person name="Kristiansen R."/>
            <person name="Stokholm-Bjerregaard M."/>
            <person name="Nielsen K.L."/>
            <person name="Nielsen P.H."/>
        </authorList>
    </citation>
    <scope>NUCLEOTIDE SEQUENCE</scope>
    <source>
        <strain evidence="3">Run_A_D11</strain>
    </source>
</reference>
<keyword evidence="3" id="KW-0808">Transferase</keyword>
<accession>W6MCX5</accession>
<evidence type="ECO:0000256" key="1">
    <source>
        <dbReference type="ARBA" id="ARBA00022801"/>
    </source>
</evidence>
<dbReference type="InterPro" id="IPR022742">
    <property type="entry name" value="Hydrolase_4"/>
</dbReference>
<reference evidence="3" key="1">
    <citation type="submission" date="2013-07" db="EMBL/GenBank/DDBJ databases">
        <authorList>
            <person name="McIlroy S."/>
        </authorList>
    </citation>
    <scope>NUCLEOTIDE SEQUENCE [LARGE SCALE GENOMIC DNA]</scope>
    <source>
        <strain evidence="3">Run_A_D11</strain>
    </source>
</reference>
<feature type="domain" description="Serine aminopeptidase S33" evidence="2">
    <location>
        <begin position="52"/>
        <end position="145"/>
    </location>
</feature>
<dbReference type="AlphaFoldDB" id="W6MCX5"/>
<gene>
    <name evidence="3" type="ORF">BN873_270089</name>
</gene>
<dbReference type="RefSeq" id="WP_320411705.1">
    <property type="nucleotide sequence ID" value="NZ_CBTJ020000033.1"/>
</dbReference>